<sequence>MFHMITSSSCGLQLISFKLYINIIQHFPKNMNQEYEKITKSKFKGLEEQQKVNNDNFVGRTCYCAGK</sequence>
<proteinExistence type="predicted"/>
<protein>
    <submittedName>
        <fullName evidence="1">Uncharacterized protein</fullName>
    </submittedName>
</protein>
<reference evidence="1" key="1">
    <citation type="submission" date="2014-09" db="EMBL/GenBank/DDBJ databases">
        <authorList>
            <person name="Magalhaes I.L.F."/>
            <person name="Oliveira U."/>
            <person name="Santos F.R."/>
            <person name="Vidigal T.H.D.A."/>
            <person name="Brescovit A.D."/>
            <person name="Santos A.J."/>
        </authorList>
    </citation>
    <scope>NUCLEOTIDE SEQUENCE</scope>
    <source>
        <tissue evidence="1">Shoot tissue taken approximately 20 cm above the soil surface</tissue>
    </source>
</reference>
<name>A0A0A9BUC6_ARUDO</name>
<evidence type="ECO:0000313" key="1">
    <source>
        <dbReference type="EMBL" id="JAD67599.1"/>
    </source>
</evidence>
<organism evidence="1">
    <name type="scientific">Arundo donax</name>
    <name type="common">Giant reed</name>
    <name type="synonym">Donax arundinaceus</name>
    <dbReference type="NCBI Taxonomy" id="35708"/>
    <lineage>
        <taxon>Eukaryota</taxon>
        <taxon>Viridiplantae</taxon>
        <taxon>Streptophyta</taxon>
        <taxon>Embryophyta</taxon>
        <taxon>Tracheophyta</taxon>
        <taxon>Spermatophyta</taxon>
        <taxon>Magnoliopsida</taxon>
        <taxon>Liliopsida</taxon>
        <taxon>Poales</taxon>
        <taxon>Poaceae</taxon>
        <taxon>PACMAD clade</taxon>
        <taxon>Arundinoideae</taxon>
        <taxon>Arundineae</taxon>
        <taxon>Arundo</taxon>
    </lineage>
</organism>
<accession>A0A0A9BUC6</accession>
<reference evidence="1" key="2">
    <citation type="journal article" date="2015" name="Data Brief">
        <title>Shoot transcriptome of the giant reed, Arundo donax.</title>
        <authorList>
            <person name="Barrero R.A."/>
            <person name="Guerrero F.D."/>
            <person name="Moolhuijzen P."/>
            <person name="Goolsby J.A."/>
            <person name="Tidwell J."/>
            <person name="Bellgard S.E."/>
            <person name="Bellgard M.I."/>
        </authorList>
    </citation>
    <scope>NUCLEOTIDE SEQUENCE</scope>
    <source>
        <tissue evidence="1">Shoot tissue taken approximately 20 cm above the soil surface</tissue>
    </source>
</reference>
<dbReference type="EMBL" id="GBRH01230296">
    <property type="protein sequence ID" value="JAD67599.1"/>
    <property type="molecule type" value="Transcribed_RNA"/>
</dbReference>
<dbReference type="AlphaFoldDB" id="A0A0A9BUC6"/>